<dbReference type="InterPro" id="IPR053162">
    <property type="entry name" value="DnaD"/>
</dbReference>
<evidence type="ECO:0000256" key="2">
    <source>
        <dbReference type="SAM" id="MobiDB-lite"/>
    </source>
</evidence>
<dbReference type="PANTHER" id="PTHR37293">
    <property type="entry name" value="PHAGE REPLICATION PROTEIN-RELATED"/>
    <property type="match status" value="1"/>
</dbReference>
<dbReference type="InterPro" id="IPR034829">
    <property type="entry name" value="DnaD-like_sf"/>
</dbReference>
<proteinExistence type="inferred from homology"/>
<evidence type="ECO:0000256" key="1">
    <source>
        <dbReference type="ARBA" id="ARBA00093462"/>
    </source>
</evidence>
<gene>
    <name evidence="4" type="ORF">ACFQIC_04505</name>
</gene>
<accession>A0ABW2EL31</accession>
<dbReference type="Proteomes" id="UP001596410">
    <property type="component" value="Unassembled WGS sequence"/>
</dbReference>
<dbReference type="InterPro" id="IPR006343">
    <property type="entry name" value="DnaB/C_C"/>
</dbReference>
<evidence type="ECO:0000313" key="4">
    <source>
        <dbReference type="EMBL" id="MFC7061114.1"/>
    </source>
</evidence>
<dbReference type="RefSeq" id="WP_204707719.1">
    <property type="nucleotide sequence ID" value="NZ_JBHSZV010000013.1"/>
</dbReference>
<dbReference type="SUPFAM" id="SSF158499">
    <property type="entry name" value="DnaD domain-like"/>
    <property type="match status" value="1"/>
</dbReference>
<feature type="compositionally biased region" description="Polar residues" evidence="2">
    <location>
        <begin position="116"/>
        <end position="130"/>
    </location>
</feature>
<protein>
    <submittedName>
        <fullName evidence="4">DnaD domain-containing protein</fullName>
    </submittedName>
</protein>
<feature type="compositionally biased region" description="Basic and acidic residues" evidence="2">
    <location>
        <begin position="131"/>
        <end position="140"/>
    </location>
</feature>
<comment type="caution">
    <text evidence="4">The sequence shown here is derived from an EMBL/GenBank/DDBJ whole genome shotgun (WGS) entry which is preliminary data.</text>
</comment>
<dbReference type="Gene3D" id="1.10.10.630">
    <property type="entry name" value="DnaD domain-like"/>
    <property type="match status" value="1"/>
</dbReference>
<keyword evidence="5" id="KW-1185">Reference proteome</keyword>
<dbReference type="NCBIfam" id="TIGR01446">
    <property type="entry name" value="DnaD_dom"/>
    <property type="match status" value="1"/>
</dbReference>
<feature type="domain" description="DnaB/C C-terminal" evidence="3">
    <location>
        <begin position="166"/>
        <end position="235"/>
    </location>
</feature>
<comment type="similarity">
    <text evidence="1">Belongs to the DnaB/DnaD family.</text>
</comment>
<evidence type="ECO:0000313" key="5">
    <source>
        <dbReference type="Proteomes" id="UP001596410"/>
    </source>
</evidence>
<organism evidence="4 5">
    <name type="scientific">Halobacillus seohaensis</name>
    <dbReference type="NCBI Taxonomy" id="447421"/>
    <lineage>
        <taxon>Bacteria</taxon>
        <taxon>Bacillati</taxon>
        <taxon>Bacillota</taxon>
        <taxon>Bacilli</taxon>
        <taxon>Bacillales</taxon>
        <taxon>Bacillaceae</taxon>
        <taxon>Halobacillus</taxon>
    </lineage>
</organism>
<dbReference type="Pfam" id="PF07261">
    <property type="entry name" value="DnaB_2"/>
    <property type="match status" value="1"/>
</dbReference>
<dbReference type="PANTHER" id="PTHR37293:SF5">
    <property type="entry name" value="DNA REPLICATION PROTEIN"/>
    <property type="match status" value="1"/>
</dbReference>
<dbReference type="EMBL" id="JBHSZV010000013">
    <property type="protein sequence ID" value="MFC7061114.1"/>
    <property type="molecule type" value="Genomic_DNA"/>
</dbReference>
<evidence type="ECO:0000259" key="3">
    <source>
        <dbReference type="Pfam" id="PF07261"/>
    </source>
</evidence>
<sequence>MQGWVKLHRKILHSEIFDNEKMLKIFIYCLTKSSHKQAEARVGRQKVQLKPGEFIFGRKKAASELNMNESTVRDYLKILQEDGVITTYSTNKYSVISVDNWAIYQSNEEQYDNKETTNNQQKDSTLPSEGQQKDTYKNEQELKEVKNVKEYITTSTISGQANSEAIQFYQNNFGVIRPQISEEIISWIEEIGDLLTMEAMKRSVDRNKLSWGYVKSILQSWVHKGIQTIDQAKAEEVEYKKNQQQNRRDSFSKRSNNQEILPEWFKTREQQSKDKDPKKQPSLEEVARIIDLGIKLKKAPEYILDVNRYGYDLSSKDIKAIHEGSISAIEALQSKSELRVVGDP</sequence>
<reference evidence="5" key="1">
    <citation type="journal article" date="2019" name="Int. J. Syst. Evol. Microbiol.">
        <title>The Global Catalogue of Microorganisms (GCM) 10K type strain sequencing project: providing services to taxonomists for standard genome sequencing and annotation.</title>
        <authorList>
            <consortium name="The Broad Institute Genomics Platform"/>
            <consortium name="The Broad Institute Genome Sequencing Center for Infectious Disease"/>
            <person name="Wu L."/>
            <person name="Ma J."/>
        </authorList>
    </citation>
    <scope>NUCLEOTIDE SEQUENCE [LARGE SCALE GENOMIC DNA]</scope>
    <source>
        <strain evidence="5">CGMCC 4.1621</strain>
    </source>
</reference>
<feature type="region of interest" description="Disordered" evidence="2">
    <location>
        <begin position="110"/>
        <end position="140"/>
    </location>
</feature>
<name>A0ABW2EL31_9BACI</name>